<reference evidence="25 26" key="1">
    <citation type="submission" date="2019-01" db="EMBL/GenBank/DDBJ databases">
        <title>Filimonas sp. strain TTM-71.</title>
        <authorList>
            <person name="Chen W.-M."/>
        </authorList>
    </citation>
    <scope>NUCLEOTIDE SEQUENCE [LARGE SCALE GENOMIC DNA]</scope>
    <source>
        <strain evidence="25 26">TTM-71</strain>
    </source>
</reference>
<evidence type="ECO:0000256" key="10">
    <source>
        <dbReference type="ARBA" id="ARBA00022679"/>
    </source>
</evidence>
<feature type="transmembrane region" description="Helical" evidence="24">
    <location>
        <begin position="124"/>
        <end position="141"/>
    </location>
</feature>
<keyword evidence="13 24" id="KW-1133">Transmembrane helix</keyword>
<evidence type="ECO:0000256" key="11">
    <source>
        <dbReference type="ARBA" id="ARBA00022692"/>
    </source>
</evidence>
<evidence type="ECO:0000256" key="21">
    <source>
        <dbReference type="ARBA" id="ARBA00032396"/>
    </source>
</evidence>
<dbReference type="PANTHER" id="PTHR46382">
    <property type="entry name" value="PHOSPHATIDATE CYTIDYLYLTRANSFERASE"/>
    <property type="match status" value="1"/>
</dbReference>
<evidence type="ECO:0000256" key="3">
    <source>
        <dbReference type="ARBA" id="ARBA00005119"/>
    </source>
</evidence>
<keyword evidence="26" id="KW-1185">Reference proteome</keyword>
<keyword evidence="11 24" id="KW-0812">Transmembrane</keyword>
<comment type="similarity">
    <text evidence="5">Belongs to the CDS family.</text>
</comment>
<feature type="transmembrane region" description="Helical" evidence="24">
    <location>
        <begin position="202"/>
        <end position="220"/>
    </location>
</feature>
<evidence type="ECO:0000256" key="1">
    <source>
        <dbReference type="ARBA" id="ARBA00001698"/>
    </source>
</evidence>
<evidence type="ECO:0000256" key="9">
    <source>
        <dbReference type="ARBA" id="ARBA00022516"/>
    </source>
</evidence>
<evidence type="ECO:0000313" key="26">
    <source>
        <dbReference type="Proteomes" id="UP000290545"/>
    </source>
</evidence>
<evidence type="ECO:0000256" key="2">
    <source>
        <dbReference type="ARBA" id="ARBA00004651"/>
    </source>
</evidence>
<keyword evidence="16" id="KW-0594">Phospholipid biosynthesis</keyword>
<dbReference type="PANTHER" id="PTHR46382:SF1">
    <property type="entry name" value="PHOSPHATIDATE CYTIDYLYLTRANSFERASE"/>
    <property type="match status" value="1"/>
</dbReference>
<keyword evidence="14" id="KW-0443">Lipid metabolism</keyword>
<feature type="transmembrane region" description="Helical" evidence="24">
    <location>
        <begin position="161"/>
        <end position="181"/>
    </location>
</feature>
<comment type="caution">
    <text evidence="25">The sequence shown here is derived from an EMBL/GenBank/DDBJ whole genome shotgun (WGS) entry which is preliminary data.</text>
</comment>
<keyword evidence="12 25" id="KW-0548">Nucleotidyltransferase</keyword>
<proteinExistence type="inferred from homology"/>
<dbReference type="GO" id="GO:0005886">
    <property type="term" value="C:plasma membrane"/>
    <property type="evidence" value="ECO:0007669"/>
    <property type="project" value="UniProtKB-SubCell"/>
</dbReference>
<evidence type="ECO:0000256" key="17">
    <source>
        <dbReference type="ARBA" id="ARBA00023264"/>
    </source>
</evidence>
<evidence type="ECO:0000256" key="4">
    <source>
        <dbReference type="ARBA" id="ARBA00005189"/>
    </source>
</evidence>
<evidence type="ECO:0000256" key="6">
    <source>
        <dbReference type="ARBA" id="ARBA00012487"/>
    </source>
</evidence>
<evidence type="ECO:0000256" key="13">
    <source>
        <dbReference type="ARBA" id="ARBA00022989"/>
    </source>
</evidence>
<dbReference type="GO" id="GO:0016024">
    <property type="term" value="P:CDP-diacylglycerol biosynthetic process"/>
    <property type="evidence" value="ECO:0007669"/>
    <property type="project" value="TreeGrafter"/>
</dbReference>
<keyword evidence="15 24" id="KW-0472">Membrane</keyword>
<evidence type="ECO:0000256" key="8">
    <source>
        <dbReference type="ARBA" id="ARBA00022475"/>
    </source>
</evidence>
<evidence type="ECO:0000256" key="20">
    <source>
        <dbReference type="ARBA" id="ARBA00032253"/>
    </source>
</evidence>
<evidence type="ECO:0000256" key="16">
    <source>
        <dbReference type="ARBA" id="ARBA00023209"/>
    </source>
</evidence>
<evidence type="ECO:0000256" key="12">
    <source>
        <dbReference type="ARBA" id="ARBA00022695"/>
    </source>
</evidence>
<feature type="transmembrane region" description="Helical" evidence="24">
    <location>
        <begin position="68"/>
        <end position="86"/>
    </location>
</feature>
<evidence type="ECO:0000256" key="5">
    <source>
        <dbReference type="ARBA" id="ARBA00010185"/>
    </source>
</evidence>
<evidence type="ECO:0000256" key="15">
    <source>
        <dbReference type="ARBA" id="ARBA00023136"/>
    </source>
</evidence>
<comment type="catalytic activity">
    <reaction evidence="1">
        <text>a 1,2-diacyl-sn-glycero-3-phosphate + CTP + H(+) = a CDP-1,2-diacyl-sn-glycerol + diphosphate</text>
        <dbReference type="Rhea" id="RHEA:16229"/>
        <dbReference type="ChEBI" id="CHEBI:15378"/>
        <dbReference type="ChEBI" id="CHEBI:33019"/>
        <dbReference type="ChEBI" id="CHEBI:37563"/>
        <dbReference type="ChEBI" id="CHEBI:58332"/>
        <dbReference type="ChEBI" id="CHEBI:58608"/>
        <dbReference type="EC" id="2.7.7.41"/>
    </reaction>
</comment>
<keyword evidence="9" id="KW-0444">Lipid biosynthesis</keyword>
<dbReference type="OrthoDB" id="9799199at2"/>
<comment type="pathway">
    <text evidence="4">Lipid metabolism.</text>
</comment>
<keyword evidence="10 25" id="KW-0808">Transferase</keyword>
<evidence type="ECO:0000256" key="18">
    <source>
        <dbReference type="ARBA" id="ARBA00029893"/>
    </source>
</evidence>
<evidence type="ECO:0000256" key="22">
    <source>
        <dbReference type="ARBA" id="ARBA00032743"/>
    </source>
</evidence>
<name>A0A4Q1D1E2_9BACT</name>
<dbReference type="AlphaFoldDB" id="A0A4Q1D1E2"/>
<sequence length="291" mass="32265">MAFNSQVFKTRALTAVIFAAVMLAGLLVNQWTFFVLFSVIHAGCWLEYQKLVGEIDPEYQQLNVLHKYGVIILGWGFMMWMTGSLYHIGDFHLNETGWWIFLGCFIAVPVSEILFSRQFNFKQLGYSLLGFVYISLSWGLMMELRSQFTYAGAGEFVDLGWVYPVVLIASIWINDTMAYIVGSFIGKTPFSPISPKKTWEGTAGGAILAVVAVTLGGYYLCGLKDIGALIGISTIGAVFGTIGDLLESKLKRMAGVKDSGSIMPGHGGFLDRFDSLLLATPFAWLFLRFFI</sequence>
<dbReference type="EC" id="2.7.7.41" evidence="6"/>
<dbReference type="Pfam" id="PF01148">
    <property type="entry name" value="CTP_transf_1"/>
    <property type="match status" value="1"/>
</dbReference>
<gene>
    <name evidence="25" type="ORF">ESB13_21810</name>
</gene>
<evidence type="ECO:0000256" key="24">
    <source>
        <dbReference type="SAM" id="Phobius"/>
    </source>
</evidence>
<dbReference type="RefSeq" id="WP_129005855.1">
    <property type="nucleotide sequence ID" value="NZ_SDHZ01000005.1"/>
</dbReference>
<keyword evidence="8" id="KW-1003">Cell membrane</keyword>
<organism evidence="25 26">
    <name type="scientific">Filimonas effusa</name>
    <dbReference type="NCBI Taxonomy" id="2508721"/>
    <lineage>
        <taxon>Bacteria</taxon>
        <taxon>Pseudomonadati</taxon>
        <taxon>Bacteroidota</taxon>
        <taxon>Chitinophagia</taxon>
        <taxon>Chitinophagales</taxon>
        <taxon>Chitinophagaceae</taxon>
        <taxon>Filimonas</taxon>
    </lineage>
</organism>
<dbReference type="EMBL" id="SDHZ01000005">
    <property type="protein sequence ID" value="RXK80799.1"/>
    <property type="molecule type" value="Genomic_DNA"/>
</dbReference>
<comment type="subcellular location">
    <subcellularLocation>
        <location evidence="2">Cell membrane</location>
        <topology evidence="2">Multi-pass membrane protein</topology>
    </subcellularLocation>
</comment>
<feature type="transmembrane region" description="Helical" evidence="24">
    <location>
        <begin position="226"/>
        <end position="246"/>
    </location>
</feature>
<evidence type="ECO:0000256" key="7">
    <source>
        <dbReference type="ARBA" id="ARBA00019373"/>
    </source>
</evidence>
<dbReference type="Proteomes" id="UP000290545">
    <property type="component" value="Unassembled WGS sequence"/>
</dbReference>
<protein>
    <recommendedName>
        <fullName evidence="7">Phosphatidate cytidylyltransferase</fullName>
        <ecNumber evidence="6">2.7.7.41</ecNumber>
    </recommendedName>
    <alternativeName>
        <fullName evidence="20">CDP-DAG synthase</fullName>
    </alternativeName>
    <alternativeName>
        <fullName evidence="22">CDP-DG synthase</fullName>
    </alternativeName>
    <alternativeName>
        <fullName evidence="18">CDP-diacylglycerol synthase</fullName>
    </alternativeName>
    <alternativeName>
        <fullName evidence="21">CDP-diglyceride pyrophosphorylase</fullName>
    </alternativeName>
    <alternativeName>
        <fullName evidence="23">CDP-diglyceride synthase</fullName>
    </alternativeName>
    <alternativeName>
        <fullName evidence="19">CTP:phosphatidate cytidylyltransferase</fullName>
    </alternativeName>
</protein>
<evidence type="ECO:0000256" key="14">
    <source>
        <dbReference type="ARBA" id="ARBA00023098"/>
    </source>
</evidence>
<keyword evidence="17" id="KW-1208">Phospholipid metabolism</keyword>
<feature type="transmembrane region" description="Helical" evidence="24">
    <location>
        <begin position="98"/>
        <end position="115"/>
    </location>
</feature>
<evidence type="ECO:0000313" key="25">
    <source>
        <dbReference type="EMBL" id="RXK80799.1"/>
    </source>
</evidence>
<evidence type="ECO:0000256" key="19">
    <source>
        <dbReference type="ARBA" id="ARBA00031825"/>
    </source>
</evidence>
<feature type="transmembrane region" description="Helical" evidence="24">
    <location>
        <begin position="12"/>
        <end position="40"/>
    </location>
</feature>
<evidence type="ECO:0000256" key="23">
    <source>
        <dbReference type="ARBA" id="ARBA00033406"/>
    </source>
</evidence>
<dbReference type="GO" id="GO:0004605">
    <property type="term" value="F:phosphatidate cytidylyltransferase activity"/>
    <property type="evidence" value="ECO:0007669"/>
    <property type="project" value="UniProtKB-EC"/>
</dbReference>
<accession>A0A4Q1D1E2</accession>
<comment type="pathway">
    <text evidence="3">Phospholipid metabolism; CDP-diacylglycerol biosynthesis; CDP-diacylglycerol from sn-glycerol 3-phosphate: step 3/3.</text>
</comment>